<name>A0A1G7JP28_9FLAO</name>
<evidence type="ECO:0000313" key="2">
    <source>
        <dbReference type="EMBL" id="SDF26710.1"/>
    </source>
</evidence>
<accession>A0A1G7JP28</accession>
<protein>
    <recommendedName>
        <fullName evidence="4">WG containing repeat-containing protein</fullName>
    </recommendedName>
</protein>
<dbReference type="Proteomes" id="UP000199321">
    <property type="component" value="Unassembled WGS sequence"/>
</dbReference>
<reference evidence="2 3" key="1">
    <citation type="submission" date="2016-10" db="EMBL/GenBank/DDBJ databases">
        <authorList>
            <person name="de Groot N.N."/>
        </authorList>
    </citation>
    <scope>NUCLEOTIDE SEQUENCE [LARGE SCALE GENOMIC DNA]</scope>
    <source>
        <strain evidence="2 3">DSM 16195</strain>
    </source>
</reference>
<dbReference type="OrthoDB" id="1403331at2"/>
<organism evidence="2 3">
    <name type="scientific">Ulvibacter litoralis</name>
    <dbReference type="NCBI Taxonomy" id="227084"/>
    <lineage>
        <taxon>Bacteria</taxon>
        <taxon>Pseudomonadati</taxon>
        <taxon>Bacteroidota</taxon>
        <taxon>Flavobacteriia</taxon>
        <taxon>Flavobacteriales</taxon>
        <taxon>Flavobacteriaceae</taxon>
        <taxon>Ulvibacter</taxon>
    </lineage>
</organism>
<sequence>MKRILLITLLISQGIIFAQNESNFKIYESPVYIDKVKTDSVRATYTSNSGKTGIIRNDKKEIVFDLFDENFSKIHSKLIETDKKETYIGDIFYSNEINVFTETFPDKDVKVLTCYVFNLENKTNKKIELSSTTIDKKLSLFSNQKGAKFSMSPDLNYFSITNYTIHKDEVFYHVSVFDSKTYELVYDQQITRNENKFFSLSEIQIDNSKNVFLLGESFFDEESPKIKSEKNRHFIVEKISKTDYSKLDLNLENKYIKSLKAVTDANEYNLYGFYSDSGLNAIKGVCNILIDMENFEIKNKNLQDLPSQVYADLFGTDKADKKKGKELFEFKIDYILNDEQNNIYLTAEQFYITYENDRKVEHYDDILIIKFTPNGKLDWGRSILKYDYKPSYNAFVKNNELHIILNSGKKLKELNDGRTKATVGLFETSALYDFVYLNTGLGKINKIQNNKKKTYYLPNYGNYIDGKFIMISDSQKERQFMTLE</sequence>
<dbReference type="RefSeq" id="WP_093145514.1">
    <property type="nucleotide sequence ID" value="NZ_BMWO01000019.1"/>
</dbReference>
<feature type="signal peptide" evidence="1">
    <location>
        <begin position="1"/>
        <end position="18"/>
    </location>
</feature>
<dbReference type="AlphaFoldDB" id="A0A1G7JP28"/>
<keyword evidence="3" id="KW-1185">Reference proteome</keyword>
<evidence type="ECO:0000256" key="1">
    <source>
        <dbReference type="SAM" id="SignalP"/>
    </source>
</evidence>
<evidence type="ECO:0000313" key="3">
    <source>
        <dbReference type="Proteomes" id="UP000199321"/>
    </source>
</evidence>
<feature type="chain" id="PRO_5011637760" description="WG containing repeat-containing protein" evidence="1">
    <location>
        <begin position="19"/>
        <end position="484"/>
    </location>
</feature>
<evidence type="ECO:0008006" key="4">
    <source>
        <dbReference type="Google" id="ProtNLM"/>
    </source>
</evidence>
<dbReference type="STRING" id="227084.SAMN05421855_1214"/>
<proteinExistence type="predicted"/>
<gene>
    <name evidence="2" type="ORF">SAMN05421855_1214</name>
</gene>
<keyword evidence="1" id="KW-0732">Signal</keyword>
<dbReference type="EMBL" id="FNBA01000021">
    <property type="protein sequence ID" value="SDF26710.1"/>
    <property type="molecule type" value="Genomic_DNA"/>
</dbReference>